<keyword evidence="1" id="KW-0472">Membrane</keyword>
<keyword evidence="1" id="KW-0812">Transmembrane</keyword>
<name>A0ABY1KH92_9BACL</name>
<reference evidence="2 3" key="1">
    <citation type="submission" date="2017-01" db="EMBL/GenBank/DDBJ databases">
        <authorList>
            <person name="Varghese N."/>
            <person name="Submissions S."/>
        </authorList>
    </citation>
    <scope>NUCLEOTIDE SEQUENCE [LARGE SCALE GENOMIC DNA]</scope>
    <source>
        <strain evidence="2 3">ATCC 23464</strain>
    </source>
</reference>
<dbReference type="Proteomes" id="UP000186666">
    <property type="component" value="Unassembled WGS sequence"/>
</dbReference>
<keyword evidence="1" id="KW-1133">Transmembrane helix</keyword>
<feature type="transmembrane region" description="Helical" evidence="1">
    <location>
        <begin position="12"/>
        <end position="41"/>
    </location>
</feature>
<organism evidence="2 3">
    <name type="scientific">Paenibacillus macquariensis</name>
    <dbReference type="NCBI Taxonomy" id="948756"/>
    <lineage>
        <taxon>Bacteria</taxon>
        <taxon>Bacillati</taxon>
        <taxon>Bacillota</taxon>
        <taxon>Bacilli</taxon>
        <taxon>Bacillales</taxon>
        <taxon>Paenibacillaceae</taxon>
        <taxon>Paenibacillus</taxon>
    </lineage>
</organism>
<dbReference type="EMBL" id="FTNK01000040">
    <property type="protein sequence ID" value="SIR71112.1"/>
    <property type="molecule type" value="Genomic_DNA"/>
</dbReference>
<protein>
    <submittedName>
        <fullName evidence="2">Uncharacterized protein</fullName>
    </submittedName>
</protein>
<comment type="caution">
    <text evidence="2">The sequence shown here is derived from an EMBL/GenBank/DDBJ whole genome shotgun (WGS) entry which is preliminary data.</text>
</comment>
<evidence type="ECO:0000256" key="1">
    <source>
        <dbReference type="SAM" id="Phobius"/>
    </source>
</evidence>
<keyword evidence="3" id="KW-1185">Reference proteome</keyword>
<sequence>MKRIFKLLDISVWLLLISTIDIQIIFIILVTLTIINGAYFIRTRRSSKRLNRFYEYTLRAEGKIYLHFTPRILFGYWADSKTLTECRNNAISILQMKGYTEVRGETISLCKINDSQGYLVEEKLSKWSWNGIFTIMSTLILTCSNLRNICTLTIVRKIYLLIFRNTFNSYLYFDK</sequence>
<proteinExistence type="predicted"/>
<gene>
    <name evidence="2" type="ORF">SAMN05421578_1402</name>
</gene>
<accession>A0ABY1KH92</accession>
<evidence type="ECO:0000313" key="2">
    <source>
        <dbReference type="EMBL" id="SIR71112.1"/>
    </source>
</evidence>
<evidence type="ECO:0000313" key="3">
    <source>
        <dbReference type="Proteomes" id="UP000186666"/>
    </source>
</evidence>